<feature type="repeat" description="WD" evidence="12">
    <location>
        <begin position="523"/>
        <end position="564"/>
    </location>
</feature>
<dbReference type="Gene3D" id="1.20.5.460">
    <property type="entry name" value="Single helix bin"/>
    <property type="match status" value="1"/>
</dbReference>
<keyword evidence="4 11" id="KW-0132">Cell division</keyword>
<evidence type="ECO:0000256" key="6">
    <source>
        <dbReference type="ARBA" id="ARBA00022737"/>
    </source>
</evidence>
<dbReference type="CDD" id="cd00200">
    <property type="entry name" value="WD40"/>
    <property type="match status" value="1"/>
</dbReference>
<dbReference type="InterPro" id="IPR017252">
    <property type="entry name" value="Dynein_regulator_LIS1"/>
</dbReference>
<evidence type="ECO:0000256" key="2">
    <source>
        <dbReference type="ARBA" id="ARBA00022490"/>
    </source>
</evidence>
<keyword evidence="7 11" id="KW-0498">Mitosis</keyword>
<dbReference type="FunFam" id="1.20.960.30:FF:000002">
    <property type="entry name" value="Platelet-activating factor acetylhydrolase ib"/>
    <property type="match status" value="1"/>
</dbReference>
<evidence type="ECO:0000256" key="5">
    <source>
        <dbReference type="ARBA" id="ARBA00022701"/>
    </source>
</evidence>
<feature type="repeat" description="WD" evidence="12">
    <location>
        <begin position="396"/>
        <end position="437"/>
    </location>
</feature>
<proteinExistence type="inferred from homology"/>
<dbReference type="Gene3D" id="1.20.960.30">
    <property type="match status" value="1"/>
</dbReference>
<evidence type="ECO:0000256" key="4">
    <source>
        <dbReference type="ARBA" id="ARBA00022618"/>
    </source>
</evidence>
<dbReference type="SMART" id="SM00320">
    <property type="entry name" value="WD40"/>
    <property type="match status" value="7"/>
</dbReference>
<dbReference type="PROSITE" id="PS50896">
    <property type="entry name" value="LISH"/>
    <property type="match status" value="1"/>
</dbReference>
<dbReference type="Pfam" id="PF24951">
    <property type="entry name" value="LisH_PAC1"/>
    <property type="match status" value="1"/>
</dbReference>
<comment type="similarity">
    <text evidence="11">Belongs to the WD repeat LIS1/nudF family.</text>
</comment>
<dbReference type="AlphaFoldDB" id="A0A1J8R1X1"/>
<keyword evidence="1 11" id="KW-0813">Transport</keyword>
<dbReference type="GO" id="GO:0005874">
    <property type="term" value="C:microtubule"/>
    <property type="evidence" value="ECO:0007669"/>
    <property type="project" value="UniProtKB-KW"/>
</dbReference>
<dbReference type="InterPro" id="IPR013785">
    <property type="entry name" value="Aldolase_TIM"/>
</dbReference>
<dbReference type="GO" id="GO:0000132">
    <property type="term" value="P:establishment of mitotic spindle orientation"/>
    <property type="evidence" value="ECO:0007669"/>
    <property type="project" value="UniProtKB-UniRule"/>
</dbReference>
<dbReference type="Pfam" id="PF00400">
    <property type="entry name" value="WD40"/>
    <property type="match status" value="6"/>
</dbReference>
<feature type="repeat" description="WD" evidence="12">
    <location>
        <begin position="438"/>
        <end position="470"/>
    </location>
</feature>
<dbReference type="Gene3D" id="3.20.20.70">
    <property type="entry name" value="Aldolase class I"/>
    <property type="match status" value="1"/>
</dbReference>
<dbReference type="InterPro" id="IPR020472">
    <property type="entry name" value="WD40_PAC1"/>
</dbReference>
<keyword evidence="3 12" id="KW-0853">WD repeat</keyword>
<reference evidence="15 16" key="1">
    <citation type="submission" date="2016-03" db="EMBL/GenBank/DDBJ databases">
        <title>Comparative genomics of the ectomycorrhizal sister species Rhizopogon vinicolor and Rhizopogon vesiculosus (Basidiomycota: Boletales) reveals a divergence of the mating type B locus.</title>
        <authorList>
            <person name="Mujic A.B."/>
            <person name="Kuo A."/>
            <person name="Tritt A."/>
            <person name="Lipzen A."/>
            <person name="Chen C."/>
            <person name="Johnson J."/>
            <person name="Sharma A."/>
            <person name="Barry K."/>
            <person name="Grigoriev I.V."/>
            <person name="Spatafora J.W."/>
        </authorList>
    </citation>
    <scope>NUCLEOTIDE SEQUENCE [LARGE SCALE GENOMIC DNA]</scope>
    <source>
        <strain evidence="15 16">AM-OR11-056</strain>
    </source>
</reference>
<dbReference type="GO" id="GO:0000922">
    <property type="term" value="C:spindle pole"/>
    <property type="evidence" value="ECO:0007669"/>
    <property type="project" value="UniProtKB-SubCell"/>
</dbReference>
<evidence type="ECO:0000256" key="3">
    <source>
        <dbReference type="ARBA" id="ARBA00022574"/>
    </source>
</evidence>
<dbReference type="PRINTS" id="PR00320">
    <property type="entry name" value="GPROTEINBRPT"/>
</dbReference>
<comment type="subcellular location">
    <subcellularLocation>
        <location evidence="11">Cytoplasm</location>
        <location evidence="11">Cytoskeleton</location>
    </subcellularLocation>
    <subcellularLocation>
        <location evidence="11">Cytoplasm</location>
        <location evidence="11">Cytoskeleton</location>
        <location evidence="11">Spindle pole</location>
    </subcellularLocation>
    <text evidence="11">Localizes to the plus ends of microtubules at the hyphal tip and the mitotic spindle poles.</text>
</comment>
<dbReference type="Pfam" id="PF09370">
    <property type="entry name" value="PEP_hydrolase"/>
    <property type="match status" value="1"/>
</dbReference>
<dbReference type="PANTHER" id="PTHR31862:SF1">
    <property type="entry name" value="UPF0261 DOMAIN PROTEIN (AFU_ORTHOLOGUE AFUA_1G10120)"/>
    <property type="match status" value="1"/>
</dbReference>
<dbReference type="GO" id="GO:0005737">
    <property type="term" value="C:cytoplasm"/>
    <property type="evidence" value="ECO:0007669"/>
    <property type="project" value="UniProtKB-UniRule"/>
</dbReference>
<keyword evidence="10 11" id="KW-0131">Cell cycle</keyword>
<evidence type="ECO:0000259" key="13">
    <source>
        <dbReference type="Pfam" id="PF09370"/>
    </source>
</evidence>
<organism evidence="15 16">
    <name type="scientific">Rhizopogon vesiculosus</name>
    <dbReference type="NCBI Taxonomy" id="180088"/>
    <lineage>
        <taxon>Eukaryota</taxon>
        <taxon>Fungi</taxon>
        <taxon>Dikarya</taxon>
        <taxon>Basidiomycota</taxon>
        <taxon>Agaricomycotina</taxon>
        <taxon>Agaricomycetes</taxon>
        <taxon>Agaricomycetidae</taxon>
        <taxon>Boletales</taxon>
        <taxon>Suillineae</taxon>
        <taxon>Rhizopogonaceae</taxon>
        <taxon>Rhizopogon</taxon>
    </lineage>
</organism>
<dbReference type="InterPro" id="IPR015943">
    <property type="entry name" value="WD40/YVTN_repeat-like_dom_sf"/>
</dbReference>
<dbReference type="InterPro" id="IPR037190">
    <property type="entry name" value="LIS1_N"/>
</dbReference>
<keyword evidence="6" id="KW-0677">Repeat</keyword>
<dbReference type="SUPFAM" id="SSF109925">
    <property type="entry name" value="Lissencephaly-1 protein (Lis-1, PAF-AH alpha) N-terminal domain"/>
    <property type="match status" value="1"/>
</dbReference>
<evidence type="ECO:0000256" key="1">
    <source>
        <dbReference type="ARBA" id="ARBA00022448"/>
    </source>
</evidence>
<comment type="subunit">
    <text evidence="11">Self-associates. Interacts with NDL1 and dynein.</text>
</comment>
<keyword evidence="8 11" id="KW-0175">Coiled coil</keyword>
<feature type="domain" description="PAC1-like LisH-like dimerisation" evidence="14">
    <location>
        <begin position="298"/>
        <end position="332"/>
    </location>
</feature>
<dbReference type="GO" id="GO:0051012">
    <property type="term" value="P:microtubule sliding"/>
    <property type="evidence" value="ECO:0007669"/>
    <property type="project" value="UniProtKB-UniRule"/>
</dbReference>
<evidence type="ECO:0000259" key="14">
    <source>
        <dbReference type="Pfam" id="PF24951"/>
    </source>
</evidence>
<keyword evidence="2 11" id="KW-0963">Cytoplasm</keyword>
<gene>
    <name evidence="11" type="primary">PAC1</name>
    <name evidence="11" type="synonym">LIS1</name>
    <name evidence="15" type="ORF">AZE42_05257</name>
</gene>
<evidence type="ECO:0000256" key="8">
    <source>
        <dbReference type="ARBA" id="ARBA00023054"/>
    </source>
</evidence>
<evidence type="ECO:0000256" key="10">
    <source>
        <dbReference type="ARBA" id="ARBA00023306"/>
    </source>
</evidence>
<dbReference type="OrthoDB" id="10264588at2759"/>
<dbReference type="InterPro" id="IPR056795">
    <property type="entry name" value="PAC1-like_LisH-like_dom"/>
</dbReference>
<dbReference type="HAMAP" id="MF_03141">
    <property type="entry name" value="lis1"/>
    <property type="match status" value="1"/>
</dbReference>
<dbReference type="PROSITE" id="PS50082">
    <property type="entry name" value="WD_REPEATS_2"/>
    <property type="match status" value="6"/>
</dbReference>
<dbReference type="InterPro" id="IPR001680">
    <property type="entry name" value="WD40_rpt"/>
</dbReference>
<dbReference type="GO" id="GO:0070840">
    <property type="term" value="F:dynein complex binding"/>
    <property type="evidence" value="ECO:0007669"/>
    <property type="project" value="UniProtKB-UniRule"/>
</dbReference>
<dbReference type="SUPFAM" id="SSF50978">
    <property type="entry name" value="WD40 repeat-like"/>
    <property type="match status" value="1"/>
</dbReference>
<sequence length="722" mass="79238">MGEKTTSKRQQVLRRLKESISQGRAIVGGGAGVGLSAKTQEAGGIDLIILYNSGRYRMAGRGSLAGLMPYGDANAIMLEMARETLTIVKNTAVLAGICGTDPFRDMSQLLKEVKDLGFAGVQNFPTVGLIDGVFRQNLEETGMSYEKEVEMIKLAHEFDLLTTPYVFNVNEAERMTRAGADVIVAHMGLTTSGTIGAQTTLTLDDCVVRIKEILDAAVKINPEIIVLCHGGPIATPSEAKYVIERVNGIHGFFGASSLERLPVEVAMKEVTQEFKSIRLPARLAAPRVVEIEMAHLSDRQREELHKSMLEYLHGSNFTAAYNALKQDTGVEYTPDPKAKYAGLLEKKWTSVIRLQKKIMDLETRNASLQEELSIAPSKRAAMQADWVPRAPAAHVLTGHRGHITRVAFHPQYSILASASEDATVKIWDWETGEFERTLKGHQRAVHDVDFDHKGHLLVTCSSDLFIKIWDSENEWKNTKTLVGHEHSVSSVRFMPGDQFIVSASRDSTIRVFDVASTHLVRTISGHSEWVRCAVPSEDGHLLASASKDKTAKLWDPRTGECKGELRGHDNELEAVCFAPVAAYAAIRELAGLPITGSKDPGAYVATGSRDKNIKLWDVHSGQMIKNLAGHDNWVRALVFHPSGKLLLSAADDKSIRVWELSTGRCMKTIEAHSHFVATLAWGRQKISTAKSNGADAKTGELEKLVNVVASAGVDQTIKIWLP</sequence>
<dbReference type="PROSITE" id="PS00678">
    <property type="entry name" value="WD_REPEATS_1"/>
    <property type="match status" value="2"/>
</dbReference>
<feature type="repeat" description="WD" evidence="12">
    <location>
        <begin position="627"/>
        <end position="668"/>
    </location>
</feature>
<dbReference type="GO" id="GO:0023052">
    <property type="term" value="P:signaling"/>
    <property type="evidence" value="ECO:0007669"/>
    <property type="project" value="UniProtKB-ARBA"/>
</dbReference>
<comment type="domain">
    <text evidence="11">Dimerization mediated by the LisH domain may be required to activate dynein.</text>
</comment>
<evidence type="ECO:0000256" key="7">
    <source>
        <dbReference type="ARBA" id="ARBA00022776"/>
    </source>
</evidence>
<dbReference type="GO" id="GO:0003824">
    <property type="term" value="F:catalytic activity"/>
    <property type="evidence" value="ECO:0007669"/>
    <property type="project" value="InterPro"/>
</dbReference>
<feature type="domain" description="TIM-barrel" evidence="13">
    <location>
        <begin position="11"/>
        <end position="277"/>
    </location>
</feature>
<feature type="repeat" description="WD" evidence="12">
    <location>
        <begin position="601"/>
        <end position="626"/>
    </location>
</feature>
<dbReference type="Proteomes" id="UP000183567">
    <property type="component" value="Unassembled WGS sequence"/>
</dbReference>
<keyword evidence="9 11" id="KW-0206">Cytoskeleton</keyword>
<dbReference type="PROSITE" id="PS50294">
    <property type="entry name" value="WD_REPEATS_REGION"/>
    <property type="match status" value="5"/>
</dbReference>
<dbReference type="SUPFAM" id="SSF51621">
    <property type="entry name" value="Phosphoenolpyruvate/pyruvate domain"/>
    <property type="match status" value="1"/>
</dbReference>
<feature type="repeat" description="WD" evidence="12">
    <location>
        <begin position="481"/>
        <end position="522"/>
    </location>
</feature>
<evidence type="ECO:0000313" key="16">
    <source>
        <dbReference type="Proteomes" id="UP000183567"/>
    </source>
</evidence>
<name>A0A1J8R1X1_9AGAM</name>
<dbReference type="GO" id="GO:0005875">
    <property type="term" value="C:microtubule associated complex"/>
    <property type="evidence" value="ECO:0007669"/>
    <property type="project" value="UniProtKB-UniRule"/>
</dbReference>
<evidence type="ECO:0000313" key="15">
    <source>
        <dbReference type="EMBL" id="OJA15746.1"/>
    </source>
</evidence>
<evidence type="ECO:0000256" key="12">
    <source>
        <dbReference type="PROSITE-ProRule" id="PRU00221"/>
    </source>
</evidence>
<dbReference type="STRING" id="180088.A0A1J8R1X1"/>
<dbReference type="InterPro" id="IPR015813">
    <property type="entry name" value="Pyrv/PenolPyrv_kinase-like_dom"/>
</dbReference>
<comment type="caution">
    <text evidence="15">The sequence shown here is derived from an EMBL/GenBank/DDBJ whole genome shotgun (WGS) entry which is preliminary data.</text>
</comment>
<dbReference type="EMBL" id="LVVM01002902">
    <property type="protein sequence ID" value="OJA15746.1"/>
    <property type="molecule type" value="Genomic_DNA"/>
</dbReference>
<dbReference type="GO" id="GO:0051301">
    <property type="term" value="P:cell division"/>
    <property type="evidence" value="ECO:0007669"/>
    <property type="project" value="UniProtKB-KW"/>
</dbReference>
<keyword evidence="5 11" id="KW-0493">Microtubule</keyword>
<evidence type="ECO:0000256" key="9">
    <source>
        <dbReference type="ARBA" id="ARBA00023212"/>
    </source>
</evidence>
<dbReference type="PANTHER" id="PTHR31862">
    <property type="entry name" value="UPF0261 DOMAIN PROTEIN (AFU_ORTHOLOGUE AFUA_1G10120)"/>
    <property type="match status" value="1"/>
</dbReference>
<dbReference type="InterPro" id="IPR019775">
    <property type="entry name" value="WD40_repeat_CS"/>
</dbReference>
<comment type="function">
    <text evidence="11">Positively regulates the activity of the minus-end directed microtubule motor protein dynein. May enhance dynein-mediated microtubule sliding by targeting dynein to the microtubule plus end. Required for nuclear migration during vegetative growth as well as development. Required for retrograde early endosome (EE) transport from the hyphal tip. Required for localization of dynein to the mitotic spindle poles. Recruits additional proteins to the dynein complex at SPBs.</text>
</comment>
<protein>
    <recommendedName>
        <fullName evidence="11">Nuclear distribution protein PAC1</fullName>
    </recommendedName>
    <alternativeName>
        <fullName evidence="11">Lissencephaly-1 homolog</fullName>
        <shortName evidence="11">LIS-1</shortName>
    </alternativeName>
    <alternativeName>
        <fullName evidence="11">nudF homolog</fullName>
    </alternativeName>
</protein>
<dbReference type="FunFam" id="2.130.10.10:FF:000342">
    <property type="entry name" value="Nuclear distribution protein PAC1"/>
    <property type="match status" value="1"/>
</dbReference>
<dbReference type="GO" id="GO:0007154">
    <property type="term" value="P:cell communication"/>
    <property type="evidence" value="ECO:0007669"/>
    <property type="project" value="UniProtKB-ARBA"/>
</dbReference>
<dbReference type="Gene3D" id="2.130.10.10">
    <property type="entry name" value="YVTN repeat-like/Quinoprotein amine dehydrogenase"/>
    <property type="match status" value="1"/>
</dbReference>
<dbReference type="InterPro" id="IPR006594">
    <property type="entry name" value="LisH"/>
</dbReference>
<accession>A0A1J8R1X1</accession>
<dbReference type="InterPro" id="IPR036322">
    <property type="entry name" value="WD40_repeat_dom_sf"/>
</dbReference>
<evidence type="ECO:0000256" key="11">
    <source>
        <dbReference type="HAMAP-Rule" id="MF_03141"/>
    </source>
</evidence>
<keyword evidence="16" id="KW-1185">Reference proteome</keyword>
<dbReference type="InterPro" id="IPR009215">
    <property type="entry name" value="TIM-br_IGPS-like"/>
</dbReference>
<dbReference type="InterPro" id="IPR051353">
    <property type="entry name" value="Tobamovirus_resist_UPF0261"/>
</dbReference>